<gene>
    <name evidence="2" type="ORF">H9701_09460</name>
</gene>
<dbReference type="SMART" id="SM00530">
    <property type="entry name" value="HTH_XRE"/>
    <property type="match status" value="1"/>
</dbReference>
<dbReference type="Gene3D" id="1.10.260.40">
    <property type="entry name" value="lambda repressor-like DNA-binding domains"/>
    <property type="match status" value="1"/>
</dbReference>
<comment type="caution">
    <text evidence="2">The sequence shown here is derived from an EMBL/GenBank/DDBJ whole genome shotgun (WGS) entry which is preliminary data.</text>
</comment>
<dbReference type="SUPFAM" id="SSF47413">
    <property type="entry name" value="lambda repressor-like DNA-binding domains"/>
    <property type="match status" value="1"/>
</dbReference>
<proteinExistence type="predicted"/>
<dbReference type="AlphaFoldDB" id="A0A9D2T1L3"/>
<evidence type="ECO:0000259" key="1">
    <source>
        <dbReference type="PROSITE" id="PS50943"/>
    </source>
</evidence>
<organism evidence="2 3">
    <name type="scientific">Candidatus Intestinimonas pullistercoris</name>
    <dbReference type="NCBI Taxonomy" id="2838623"/>
    <lineage>
        <taxon>Bacteria</taxon>
        <taxon>Bacillati</taxon>
        <taxon>Bacillota</taxon>
        <taxon>Clostridia</taxon>
        <taxon>Eubacteriales</taxon>
        <taxon>Intestinimonas</taxon>
    </lineage>
</organism>
<dbReference type="InterPro" id="IPR001387">
    <property type="entry name" value="Cro/C1-type_HTH"/>
</dbReference>
<dbReference type="GO" id="GO:0003677">
    <property type="term" value="F:DNA binding"/>
    <property type="evidence" value="ECO:0007669"/>
    <property type="project" value="InterPro"/>
</dbReference>
<evidence type="ECO:0000313" key="3">
    <source>
        <dbReference type="Proteomes" id="UP000823882"/>
    </source>
</evidence>
<protein>
    <submittedName>
        <fullName evidence="2">Helix-turn-helix domain-containing protein</fullName>
    </submittedName>
</protein>
<dbReference type="CDD" id="cd00093">
    <property type="entry name" value="HTH_XRE"/>
    <property type="match status" value="1"/>
</dbReference>
<dbReference type="EMBL" id="DWWJ01000174">
    <property type="protein sequence ID" value="HJC41760.1"/>
    <property type="molecule type" value="Genomic_DNA"/>
</dbReference>
<dbReference type="InterPro" id="IPR010982">
    <property type="entry name" value="Lambda_DNA-bd_dom_sf"/>
</dbReference>
<reference evidence="2" key="1">
    <citation type="journal article" date="2021" name="PeerJ">
        <title>Extensive microbial diversity within the chicken gut microbiome revealed by metagenomics and culture.</title>
        <authorList>
            <person name="Gilroy R."/>
            <person name="Ravi A."/>
            <person name="Getino M."/>
            <person name="Pursley I."/>
            <person name="Horton D.L."/>
            <person name="Alikhan N.F."/>
            <person name="Baker D."/>
            <person name="Gharbi K."/>
            <person name="Hall N."/>
            <person name="Watson M."/>
            <person name="Adriaenssens E.M."/>
            <person name="Foster-Nyarko E."/>
            <person name="Jarju S."/>
            <person name="Secka A."/>
            <person name="Antonio M."/>
            <person name="Oren A."/>
            <person name="Chaudhuri R.R."/>
            <person name="La Ragione R."/>
            <person name="Hildebrand F."/>
            <person name="Pallen M.J."/>
        </authorList>
    </citation>
    <scope>NUCLEOTIDE SEQUENCE</scope>
    <source>
        <strain evidence="2">CHK186-1790</strain>
    </source>
</reference>
<dbReference type="PROSITE" id="PS50943">
    <property type="entry name" value="HTH_CROC1"/>
    <property type="match status" value="1"/>
</dbReference>
<reference evidence="2" key="2">
    <citation type="submission" date="2021-04" db="EMBL/GenBank/DDBJ databases">
        <authorList>
            <person name="Gilroy R."/>
        </authorList>
    </citation>
    <scope>NUCLEOTIDE SEQUENCE</scope>
    <source>
        <strain evidence="2">CHK186-1790</strain>
    </source>
</reference>
<dbReference type="Pfam" id="PF01381">
    <property type="entry name" value="HTH_3"/>
    <property type="match status" value="1"/>
</dbReference>
<feature type="domain" description="HTH cro/C1-type" evidence="1">
    <location>
        <begin position="28"/>
        <end position="87"/>
    </location>
</feature>
<dbReference type="Proteomes" id="UP000823882">
    <property type="component" value="Unassembled WGS sequence"/>
</dbReference>
<name>A0A9D2T1L3_9FIRM</name>
<accession>A0A9D2T1L3</accession>
<evidence type="ECO:0000313" key="2">
    <source>
        <dbReference type="EMBL" id="HJC41760.1"/>
    </source>
</evidence>
<sequence length="92" mass="10644">MDPKGSRWGEAVEEQRIKQDEIRIGENIRRVRKARGMGQTELARRMQLEGVDTTREALVKIERGKQHISASQLRAIRDILSTTYDELLKKTP</sequence>